<dbReference type="PANTHER" id="PTHR33495:SF2">
    <property type="entry name" value="ANTI-SIGMA FACTOR ANTAGONIST TM_1081-RELATED"/>
    <property type="match status" value="1"/>
</dbReference>
<dbReference type="PROSITE" id="PS50801">
    <property type="entry name" value="STAS"/>
    <property type="match status" value="1"/>
</dbReference>
<sequence>MRPFEVTARTENGRAVVRLCGELDIATADTLRRGLRDARRDHGDDLVLDLSDLEFMDSGGLSVIVACYKAATAAGGGVTLAAPRPIIRRALEITGLHRRMPVHGTLDEALAGTPGGGRPAGAPDGGGAPNTRSAAHSDPV</sequence>
<feature type="domain" description="STAS" evidence="4">
    <location>
        <begin position="4"/>
        <end position="113"/>
    </location>
</feature>
<evidence type="ECO:0000256" key="1">
    <source>
        <dbReference type="ARBA" id="ARBA00009013"/>
    </source>
</evidence>
<dbReference type="CDD" id="cd07043">
    <property type="entry name" value="STAS_anti-anti-sigma_factors"/>
    <property type="match status" value="1"/>
</dbReference>
<name>A0ABW3F2E5_9ACTN</name>
<dbReference type="RefSeq" id="WP_378307440.1">
    <property type="nucleotide sequence ID" value="NZ_JBHTJA010000192.1"/>
</dbReference>
<dbReference type="InterPro" id="IPR036513">
    <property type="entry name" value="STAS_dom_sf"/>
</dbReference>
<protein>
    <recommendedName>
        <fullName evidence="2">Anti-sigma factor antagonist</fullName>
    </recommendedName>
</protein>
<dbReference type="PANTHER" id="PTHR33495">
    <property type="entry name" value="ANTI-SIGMA FACTOR ANTAGONIST TM_1081-RELATED-RELATED"/>
    <property type="match status" value="1"/>
</dbReference>
<evidence type="ECO:0000256" key="3">
    <source>
        <dbReference type="SAM" id="MobiDB-lite"/>
    </source>
</evidence>
<accession>A0ABW3F2E5</accession>
<dbReference type="NCBIfam" id="TIGR00377">
    <property type="entry name" value="ant_ant_sig"/>
    <property type="match status" value="1"/>
</dbReference>
<dbReference type="SUPFAM" id="SSF52091">
    <property type="entry name" value="SpoIIaa-like"/>
    <property type="match status" value="1"/>
</dbReference>
<dbReference type="EMBL" id="JBHTJA010000192">
    <property type="protein sequence ID" value="MFD0905990.1"/>
    <property type="molecule type" value="Genomic_DNA"/>
</dbReference>
<organism evidence="5 6">
    <name type="scientific">Actinomadura sediminis</name>
    <dbReference type="NCBI Taxonomy" id="1038904"/>
    <lineage>
        <taxon>Bacteria</taxon>
        <taxon>Bacillati</taxon>
        <taxon>Actinomycetota</taxon>
        <taxon>Actinomycetes</taxon>
        <taxon>Streptosporangiales</taxon>
        <taxon>Thermomonosporaceae</taxon>
        <taxon>Actinomadura</taxon>
    </lineage>
</organism>
<evidence type="ECO:0000313" key="5">
    <source>
        <dbReference type="EMBL" id="MFD0905990.1"/>
    </source>
</evidence>
<gene>
    <name evidence="5" type="ORF">ACFQ11_36840</name>
</gene>
<evidence type="ECO:0000259" key="4">
    <source>
        <dbReference type="PROSITE" id="PS50801"/>
    </source>
</evidence>
<dbReference type="Proteomes" id="UP001596972">
    <property type="component" value="Unassembled WGS sequence"/>
</dbReference>
<dbReference type="Pfam" id="PF01740">
    <property type="entry name" value="STAS"/>
    <property type="match status" value="1"/>
</dbReference>
<comment type="similarity">
    <text evidence="1 2">Belongs to the anti-sigma-factor antagonist family.</text>
</comment>
<proteinExistence type="inferred from homology"/>
<comment type="caution">
    <text evidence="5">The sequence shown here is derived from an EMBL/GenBank/DDBJ whole genome shotgun (WGS) entry which is preliminary data.</text>
</comment>
<evidence type="ECO:0000313" key="6">
    <source>
        <dbReference type="Proteomes" id="UP001596972"/>
    </source>
</evidence>
<dbReference type="InterPro" id="IPR003658">
    <property type="entry name" value="Anti-sigma_ant"/>
</dbReference>
<evidence type="ECO:0000256" key="2">
    <source>
        <dbReference type="RuleBase" id="RU003749"/>
    </source>
</evidence>
<dbReference type="InterPro" id="IPR002645">
    <property type="entry name" value="STAS_dom"/>
</dbReference>
<reference evidence="6" key="1">
    <citation type="journal article" date="2019" name="Int. J. Syst. Evol. Microbiol.">
        <title>The Global Catalogue of Microorganisms (GCM) 10K type strain sequencing project: providing services to taxonomists for standard genome sequencing and annotation.</title>
        <authorList>
            <consortium name="The Broad Institute Genomics Platform"/>
            <consortium name="The Broad Institute Genome Sequencing Center for Infectious Disease"/>
            <person name="Wu L."/>
            <person name="Ma J."/>
        </authorList>
    </citation>
    <scope>NUCLEOTIDE SEQUENCE [LARGE SCALE GENOMIC DNA]</scope>
    <source>
        <strain evidence="6">JCM 31202</strain>
    </source>
</reference>
<keyword evidence="6" id="KW-1185">Reference proteome</keyword>
<feature type="region of interest" description="Disordered" evidence="3">
    <location>
        <begin position="105"/>
        <end position="140"/>
    </location>
</feature>
<dbReference type="Gene3D" id="3.30.750.24">
    <property type="entry name" value="STAS domain"/>
    <property type="match status" value="1"/>
</dbReference>
<feature type="compositionally biased region" description="Gly residues" evidence="3">
    <location>
        <begin position="113"/>
        <end position="128"/>
    </location>
</feature>